<evidence type="ECO:0000256" key="1">
    <source>
        <dbReference type="SAM" id="MobiDB-lite"/>
    </source>
</evidence>
<name>A0A084G0G6_PSEDA</name>
<dbReference type="Proteomes" id="UP000028545">
    <property type="component" value="Unassembled WGS sequence"/>
</dbReference>
<feature type="compositionally biased region" description="Low complexity" evidence="1">
    <location>
        <begin position="137"/>
        <end position="162"/>
    </location>
</feature>
<dbReference type="OrthoDB" id="5390143at2759"/>
<feature type="region of interest" description="Disordered" evidence="1">
    <location>
        <begin position="134"/>
        <end position="180"/>
    </location>
</feature>
<feature type="transmembrane region" description="Helical" evidence="2">
    <location>
        <begin position="184"/>
        <end position="209"/>
    </location>
</feature>
<keyword evidence="2" id="KW-0812">Transmembrane</keyword>
<keyword evidence="2" id="KW-1133">Transmembrane helix</keyword>
<evidence type="ECO:0000256" key="3">
    <source>
        <dbReference type="SAM" id="SignalP"/>
    </source>
</evidence>
<protein>
    <recommendedName>
        <fullName evidence="6">Mid2 domain-containing protein</fullName>
    </recommendedName>
</protein>
<evidence type="ECO:0000256" key="2">
    <source>
        <dbReference type="SAM" id="Phobius"/>
    </source>
</evidence>
<keyword evidence="5" id="KW-1185">Reference proteome</keyword>
<dbReference type="VEuPathDB" id="FungiDB:SAPIO_CDS8023"/>
<dbReference type="AlphaFoldDB" id="A0A084G0G6"/>
<dbReference type="RefSeq" id="XP_016640627.1">
    <property type="nucleotide sequence ID" value="XM_016789754.1"/>
</dbReference>
<evidence type="ECO:0000313" key="4">
    <source>
        <dbReference type="EMBL" id="KEZ40828.1"/>
    </source>
</evidence>
<comment type="caution">
    <text evidence="4">The sequence shown here is derived from an EMBL/GenBank/DDBJ whole genome shotgun (WGS) entry which is preliminary data.</text>
</comment>
<dbReference type="GeneID" id="27727095"/>
<evidence type="ECO:0008006" key="6">
    <source>
        <dbReference type="Google" id="ProtNLM"/>
    </source>
</evidence>
<gene>
    <name evidence="4" type="ORF">SAPIO_CDS8023</name>
</gene>
<accession>A0A084G0G6</accession>
<feature type="signal peptide" evidence="3">
    <location>
        <begin position="1"/>
        <end position="18"/>
    </location>
</feature>
<reference evidence="4 5" key="1">
    <citation type="journal article" date="2014" name="Genome Announc.">
        <title>Draft genome sequence of the pathogenic fungus Scedosporium apiospermum.</title>
        <authorList>
            <person name="Vandeputte P."/>
            <person name="Ghamrawi S."/>
            <person name="Rechenmann M."/>
            <person name="Iltis A."/>
            <person name="Giraud S."/>
            <person name="Fleury M."/>
            <person name="Thornton C."/>
            <person name="Delhaes L."/>
            <person name="Meyer W."/>
            <person name="Papon N."/>
            <person name="Bouchara J.P."/>
        </authorList>
    </citation>
    <scope>NUCLEOTIDE SEQUENCE [LARGE SCALE GENOMIC DNA]</scope>
    <source>
        <strain evidence="4 5">IHEM 14462</strain>
    </source>
</reference>
<proteinExistence type="predicted"/>
<keyword evidence="2" id="KW-0472">Membrane</keyword>
<feature type="region of interest" description="Disordered" evidence="1">
    <location>
        <begin position="217"/>
        <end position="271"/>
    </location>
</feature>
<dbReference type="KEGG" id="sapo:SAPIO_CDS8023"/>
<organism evidence="4 5">
    <name type="scientific">Pseudallescheria apiosperma</name>
    <name type="common">Scedosporium apiospermum</name>
    <dbReference type="NCBI Taxonomy" id="563466"/>
    <lineage>
        <taxon>Eukaryota</taxon>
        <taxon>Fungi</taxon>
        <taxon>Dikarya</taxon>
        <taxon>Ascomycota</taxon>
        <taxon>Pezizomycotina</taxon>
        <taxon>Sordariomycetes</taxon>
        <taxon>Hypocreomycetidae</taxon>
        <taxon>Microascales</taxon>
        <taxon>Microascaceae</taxon>
        <taxon>Scedosporium</taxon>
    </lineage>
</organism>
<feature type="chain" id="PRO_5001775205" description="Mid2 domain-containing protein" evidence="3">
    <location>
        <begin position="19"/>
        <end position="271"/>
    </location>
</feature>
<evidence type="ECO:0000313" key="5">
    <source>
        <dbReference type="Proteomes" id="UP000028545"/>
    </source>
</evidence>
<dbReference type="EMBL" id="JOWA01000116">
    <property type="protein sequence ID" value="KEZ40828.1"/>
    <property type="molecule type" value="Genomic_DNA"/>
</dbReference>
<feature type="compositionally biased region" description="Polar residues" evidence="1">
    <location>
        <begin position="163"/>
        <end position="179"/>
    </location>
</feature>
<keyword evidence="3" id="KW-0732">Signal</keyword>
<sequence length="271" mass="28539">MHLPWVISLLGLCGLASAIDSNGIFSHPPKSGPSLFYLDNIVLTLGDTEELKWSTGMTSYTLTLWQQFLNGGARGDATAILKKEGGDPEPGGTTWKVQTYGFDLDDSPIFFFGIGFDGSGGSGFTSHYFNITRERPSSTSSSSTSTSSTSSSSGPTSSDSSPAIATSNTDGNSASSASDPSLRLGLGLGLGLGIPLVALISGLISYIVFKKRSARNNAVPSDPRTASYVPSQAEWHTPEGWAQTPSPKPPVYHEMDTPRPVAELPTTNQRG</sequence>
<dbReference type="HOGENOM" id="CLU_084562_0_0_1"/>